<feature type="domain" description="Amino acid transporter transmembrane" evidence="7">
    <location>
        <begin position="41"/>
        <end position="226"/>
    </location>
</feature>
<feature type="compositionally biased region" description="Low complexity" evidence="5">
    <location>
        <begin position="145"/>
        <end position="164"/>
    </location>
</feature>
<keyword evidence="4 6" id="KW-0472">Membrane</keyword>
<feature type="transmembrane region" description="Helical" evidence="6">
    <location>
        <begin position="82"/>
        <end position="102"/>
    </location>
</feature>
<evidence type="ECO:0000256" key="4">
    <source>
        <dbReference type="ARBA" id="ARBA00023136"/>
    </source>
</evidence>
<evidence type="ECO:0000313" key="8">
    <source>
        <dbReference type="EMBL" id="GAT46550.1"/>
    </source>
</evidence>
<proteinExistence type="predicted"/>
<gene>
    <name evidence="8" type="ORF">MCHLO_04060</name>
</gene>
<feature type="region of interest" description="Disordered" evidence="5">
    <location>
        <begin position="144"/>
        <end position="171"/>
    </location>
</feature>
<protein>
    <recommendedName>
        <fullName evidence="7">Amino acid transporter transmembrane domain-containing protein</fullName>
    </recommendedName>
</protein>
<feature type="transmembrane region" description="Helical" evidence="6">
    <location>
        <begin position="42"/>
        <end position="61"/>
    </location>
</feature>
<evidence type="ECO:0000313" key="9">
    <source>
        <dbReference type="Proteomes" id="UP000815677"/>
    </source>
</evidence>
<evidence type="ECO:0000256" key="3">
    <source>
        <dbReference type="ARBA" id="ARBA00022989"/>
    </source>
</evidence>
<evidence type="ECO:0000256" key="2">
    <source>
        <dbReference type="ARBA" id="ARBA00022692"/>
    </source>
</evidence>
<keyword evidence="2 6" id="KW-0812">Transmembrane</keyword>
<evidence type="ECO:0000256" key="5">
    <source>
        <dbReference type="SAM" id="MobiDB-lite"/>
    </source>
</evidence>
<feature type="transmembrane region" description="Helical" evidence="6">
    <location>
        <begin position="122"/>
        <end position="143"/>
    </location>
</feature>
<dbReference type="EMBL" id="DF842549">
    <property type="protein sequence ID" value="GAT46550.1"/>
    <property type="molecule type" value="Genomic_DNA"/>
</dbReference>
<name>A0ABQ0L5X0_MYCCL</name>
<reference evidence="8" key="1">
    <citation type="submission" date="2014-09" db="EMBL/GenBank/DDBJ databases">
        <title>Genome sequence of the luminous mushroom Mycena chlorophos for searching fungal bioluminescence genes.</title>
        <authorList>
            <person name="Tanaka Y."/>
            <person name="Kasuga D."/>
            <person name="Oba Y."/>
            <person name="Hase S."/>
            <person name="Sato K."/>
            <person name="Oba Y."/>
            <person name="Sakakibara Y."/>
        </authorList>
    </citation>
    <scope>NUCLEOTIDE SEQUENCE</scope>
</reference>
<comment type="subcellular location">
    <subcellularLocation>
        <location evidence="1">Membrane</location>
    </subcellularLocation>
</comment>
<dbReference type="Pfam" id="PF01490">
    <property type="entry name" value="Aa_trans"/>
    <property type="match status" value="1"/>
</dbReference>
<evidence type="ECO:0000256" key="1">
    <source>
        <dbReference type="ARBA" id="ARBA00004370"/>
    </source>
</evidence>
<sequence>MLLKAFVGPEGLFLGQGCVASGLIEHDWTNEPQLLQRRPTSALLFIFIAFIALYSFLPLVYTKFVVLGNFRDIGGALDRMRYLILGSITVSQIGFVSAYIIFASQNIQALVISIAHCLKLVPIQHIILAPIVVSLPLVVFGHLPRSSSTRSSSSVSYTSSARKSPSSPNAGSLNPKDFSLFVGVSVYTFEDIGMVIHITDTMHGPRKLPKVLTGVKCIMLVLFAARAGSPTCPSAQRCRPSSSSTSTRRASWCNLRDLALEVRVVRLDELELMDAESEEGRGLGPADECLGRGLMAPQLAVVGDAQRILGGMDLDAAAASGHGRMP</sequence>
<evidence type="ECO:0000259" key="7">
    <source>
        <dbReference type="Pfam" id="PF01490"/>
    </source>
</evidence>
<accession>A0ABQ0L5X0</accession>
<dbReference type="InterPro" id="IPR013057">
    <property type="entry name" value="AA_transpt_TM"/>
</dbReference>
<organism evidence="8 9">
    <name type="scientific">Mycena chlorophos</name>
    <name type="common">Agaric fungus</name>
    <name type="synonym">Agaricus chlorophos</name>
    <dbReference type="NCBI Taxonomy" id="658473"/>
    <lineage>
        <taxon>Eukaryota</taxon>
        <taxon>Fungi</taxon>
        <taxon>Dikarya</taxon>
        <taxon>Basidiomycota</taxon>
        <taxon>Agaricomycotina</taxon>
        <taxon>Agaricomycetes</taxon>
        <taxon>Agaricomycetidae</taxon>
        <taxon>Agaricales</taxon>
        <taxon>Marasmiineae</taxon>
        <taxon>Mycenaceae</taxon>
        <taxon>Mycena</taxon>
    </lineage>
</organism>
<evidence type="ECO:0000256" key="6">
    <source>
        <dbReference type="SAM" id="Phobius"/>
    </source>
</evidence>
<dbReference type="Proteomes" id="UP000815677">
    <property type="component" value="Unassembled WGS sequence"/>
</dbReference>
<keyword evidence="3 6" id="KW-1133">Transmembrane helix</keyword>
<keyword evidence="9" id="KW-1185">Reference proteome</keyword>